<name>A0A1I7L1H5_9BACL</name>
<evidence type="ECO:0000313" key="1">
    <source>
        <dbReference type="EMBL" id="SFV03593.1"/>
    </source>
</evidence>
<dbReference type="STRING" id="392015.SAMN05421543_1235"/>
<reference evidence="2" key="1">
    <citation type="submission" date="2016-10" db="EMBL/GenBank/DDBJ databases">
        <authorList>
            <person name="Varghese N."/>
        </authorList>
    </citation>
    <scope>NUCLEOTIDE SEQUENCE [LARGE SCALE GENOMIC DNA]</scope>
    <source>
        <strain evidence="2">DSM 17980</strain>
    </source>
</reference>
<dbReference type="AlphaFoldDB" id="A0A1I7L1H5"/>
<gene>
    <name evidence="1" type="ORF">SAMN05421543_1235</name>
</gene>
<accession>A0A1I7L1H5</accession>
<proteinExistence type="predicted"/>
<protein>
    <submittedName>
        <fullName evidence="1">Uncharacterized protein</fullName>
    </submittedName>
</protein>
<dbReference type="RefSeq" id="WP_074955501.1">
    <property type="nucleotide sequence ID" value="NZ_FPBV01000023.1"/>
</dbReference>
<dbReference type="Proteomes" id="UP000183508">
    <property type="component" value="Unassembled WGS sequence"/>
</dbReference>
<sequence>MREPYGYIGHFVRAVKQDAIEVWQHDGCLYAVKHHPQSRYPWRLEWARLDRPDMSDAIFTSRAELDEYVIQKGLRPQLTLGI</sequence>
<organism evidence="1 2">
    <name type="scientific">Alicyclobacillus macrosporangiidus</name>
    <dbReference type="NCBI Taxonomy" id="392015"/>
    <lineage>
        <taxon>Bacteria</taxon>
        <taxon>Bacillati</taxon>
        <taxon>Bacillota</taxon>
        <taxon>Bacilli</taxon>
        <taxon>Bacillales</taxon>
        <taxon>Alicyclobacillaceae</taxon>
        <taxon>Alicyclobacillus</taxon>
    </lineage>
</organism>
<keyword evidence="2" id="KW-1185">Reference proteome</keyword>
<dbReference type="OrthoDB" id="2378574at2"/>
<dbReference type="EMBL" id="FPBV01000023">
    <property type="protein sequence ID" value="SFV03593.1"/>
    <property type="molecule type" value="Genomic_DNA"/>
</dbReference>
<evidence type="ECO:0000313" key="2">
    <source>
        <dbReference type="Proteomes" id="UP000183508"/>
    </source>
</evidence>